<name>D9WAL4_9ACTN</name>
<feature type="region of interest" description="Disordered" evidence="1">
    <location>
        <begin position="1"/>
        <end position="110"/>
    </location>
</feature>
<organism evidence="3 4">
    <name type="scientific">Streptomyces himastatinicus ATCC 53653</name>
    <dbReference type="NCBI Taxonomy" id="457427"/>
    <lineage>
        <taxon>Bacteria</taxon>
        <taxon>Bacillati</taxon>
        <taxon>Actinomycetota</taxon>
        <taxon>Actinomycetes</taxon>
        <taxon>Kitasatosporales</taxon>
        <taxon>Streptomycetaceae</taxon>
        <taxon>Streptomyces</taxon>
        <taxon>Streptomyces violaceusniger group</taxon>
    </lineage>
</organism>
<feature type="compositionally biased region" description="Low complexity" evidence="1">
    <location>
        <begin position="16"/>
        <end position="40"/>
    </location>
</feature>
<dbReference type="GO" id="GO:0051539">
    <property type="term" value="F:4 iron, 4 sulfur cluster binding"/>
    <property type="evidence" value="ECO:0007669"/>
    <property type="project" value="InterPro"/>
</dbReference>
<evidence type="ECO:0000259" key="2">
    <source>
        <dbReference type="Pfam" id="PF00384"/>
    </source>
</evidence>
<proteinExistence type="predicted"/>
<gene>
    <name evidence="3" type="ORF">SSOG_06669</name>
</gene>
<dbReference type="InterPro" id="IPR041953">
    <property type="entry name" value="YdeP_MopB"/>
</dbReference>
<dbReference type="PANTHER" id="PTHR43105:SF4">
    <property type="entry name" value="PROTEIN YDEP"/>
    <property type="match status" value="1"/>
</dbReference>
<dbReference type="GO" id="GO:0016020">
    <property type="term" value="C:membrane"/>
    <property type="evidence" value="ECO:0007669"/>
    <property type="project" value="TreeGrafter"/>
</dbReference>
<evidence type="ECO:0000256" key="1">
    <source>
        <dbReference type="SAM" id="MobiDB-lite"/>
    </source>
</evidence>
<dbReference type="CDD" id="cd02767">
    <property type="entry name" value="MopB_ydeP"/>
    <property type="match status" value="1"/>
</dbReference>
<feature type="compositionally biased region" description="Pro residues" evidence="1">
    <location>
        <begin position="41"/>
        <end position="54"/>
    </location>
</feature>
<feature type="domain" description="Molybdopterin oxidoreductase" evidence="2">
    <location>
        <begin position="205"/>
        <end position="580"/>
    </location>
</feature>
<keyword evidence="4" id="KW-1185">Reference proteome</keyword>
<dbReference type="EMBL" id="GG657754">
    <property type="protein sequence ID" value="EFL26956.1"/>
    <property type="molecule type" value="Genomic_DNA"/>
</dbReference>
<dbReference type="Pfam" id="PF00384">
    <property type="entry name" value="Molybdopterin"/>
    <property type="match status" value="1"/>
</dbReference>
<dbReference type="NCBIfam" id="TIGR01701">
    <property type="entry name" value="Fdhalpha-like"/>
    <property type="match status" value="1"/>
</dbReference>
<sequence>MPGNARPAGAGGDGPPCGRARALRSSSMLSLPRPRSCHAPPTTPPASHPGPPHRVVPKSMTHERIDGGQPSRCRSRQAESKKGTDMAAKPPAGDPIQDAPEVAPPKHAAAGFPAVGHSLRIAHQQMGIRRTALTLMRVNQKKGFDCPGCAWPEGDKRHAAEFCENGAKAVAEEATLRRVTPDFFAAHPVADLATRSGYWLGQQGRLTQPMYLAEGAEAYEPVSWDRAFDIIADELRALDSPDEAVFYTSGRTSNEAAFLYQLFAREFGTNNLPDCSNMCHESSGSALTETLGVGKGSVLLEDLHKADLIIVAGQNPGTNHPRMLSALEKAKDNGAKIISINPLPEAGLERFKNPQNARGLAGGGTSLTDLFLQIRIGGDQALFRLLNKLILEASDNASETDEAVVDEDFIREHTHGYEEFAAAARAADWDETLSATGLTRDDIERALRMVLDSKRTIVCWAMGLTQHKHSVPTIREVVNFLLLRGNVGRPGAGVCPVRGHSNVQGDRTMGIFERPAPAFLDALEKEFGFAPPREHGFDVVRAIRAMRDGQAKVFFAMGGNFVAASPDTDVTEAAMRAARLTVHVSTKLNRSHVVTGTRALILPTLGRSDRDIQDGGPQFVTVEDSMGMVHASRGRLEPASSELLSEPAIVARLARRVLGDGSKTPWEEFTKDYATIRDRIAAVIPGFEDFNAKVSNPSGFALPHAPRDSRRFPTATGKANFTAAPVEYPKAPEGRLLLQTLRSHDQYNTTIYGLDDRYRGIK</sequence>
<evidence type="ECO:0000313" key="4">
    <source>
        <dbReference type="Proteomes" id="UP000003963"/>
    </source>
</evidence>
<dbReference type="GO" id="GO:0008863">
    <property type="term" value="F:formate dehydrogenase (NAD+) activity"/>
    <property type="evidence" value="ECO:0007669"/>
    <property type="project" value="InterPro"/>
</dbReference>
<dbReference type="InterPro" id="IPR010046">
    <property type="entry name" value="Mopterin_OxRdtse_a_bac"/>
</dbReference>
<dbReference type="InterPro" id="IPR006656">
    <property type="entry name" value="Mopterin_OxRdtase"/>
</dbReference>
<dbReference type="PANTHER" id="PTHR43105">
    <property type="entry name" value="RESPIRATORY NITRATE REDUCTASE"/>
    <property type="match status" value="1"/>
</dbReference>
<feature type="non-terminal residue" evidence="3">
    <location>
        <position position="762"/>
    </location>
</feature>
<dbReference type="HOGENOM" id="CLU_000422_16_1_11"/>
<accession>D9WAL4</accession>
<dbReference type="Gene3D" id="3.40.50.740">
    <property type="match status" value="1"/>
</dbReference>
<dbReference type="SUPFAM" id="SSF53706">
    <property type="entry name" value="Formate dehydrogenase/DMSO reductase, domains 1-3"/>
    <property type="match status" value="1"/>
</dbReference>
<protein>
    <submittedName>
        <fullName evidence="3">Oxidoreductase alpha (Molybdopterin) subunit</fullName>
    </submittedName>
</protein>
<dbReference type="Gene3D" id="3.40.228.10">
    <property type="entry name" value="Dimethylsulfoxide Reductase, domain 2"/>
    <property type="match status" value="1"/>
</dbReference>
<dbReference type="InterPro" id="IPR050123">
    <property type="entry name" value="Prok_molybdopt-oxidoreductase"/>
</dbReference>
<dbReference type="PIRSF" id="PIRSF000144">
    <property type="entry name" value="CbbBc"/>
    <property type="match status" value="1"/>
</dbReference>
<reference evidence="3 4" key="1">
    <citation type="submission" date="2009-02" db="EMBL/GenBank/DDBJ databases">
        <title>Annotation of Streptomyces hygroscopicus strain ATCC 53653.</title>
        <authorList>
            <consortium name="The Broad Institute Genome Sequencing Platform"/>
            <consortium name="Broad Institute Microbial Sequencing Center"/>
            <person name="Fischbach M."/>
            <person name="Godfrey P."/>
            <person name="Ward D."/>
            <person name="Young S."/>
            <person name="Zeng Q."/>
            <person name="Koehrsen M."/>
            <person name="Alvarado L."/>
            <person name="Berlin A.M."/>
            <person name="Bochicchio J."/>
            <person name="Borenstein D."/>
            <person name="Chapman S.B."/>
            <person name="Chen Z."/>
            <person name="Engels R."/>
            <person name="Freedman E."/>
            <person name="Gellesch M."/>
            <person name="Goldberg J."/>
            <person name="Griggs A."/>
            <person name="Gujja S."/>
            <person name="Heilman E.R."/>
            <person name="Heiman D.I."/>
            <person name="Hepburn T.A."/>
            <person name="Howarth C."/>
            <person name="Jen D."/>
            <person name="Larson L."/>
            <person name="Lewis B."/>
            <person name="Mehta T."/>
            <person name="Park D."/>
            <person name="Pearson M."/>
            <person name="Richards J."/>
            <person name="Roberts A."/>
            <person name="Saif S."/>
            <person name="Shea T.D."/>
            <person name="Shenoy N."/>
            <person name="Sisk P."/>
            <person name="Stolte C."/>
            <person name="Sykes S.N."/>
            <person name="Thomson T."/>
            <person name="Walk T."/>
            <person name="White J."/>
            <person name="Yandava C."/>
            <person name="Straight P."/>
            <person name="Clardy J."/>
            <person name="Hung D."/>
            <person name="Kolter R."/>
            <person name="Mekalanos J."/>
            <person name="Walker S."/>
            <person name="Walsh C.T."/>
            <person name="Wieland-Brown L.C."/>
            <person name="Haas B."/>
            <person name="Nusbaum C."/>
            <person name="Birren B."/>
        </authorList>
    </citation>
    <scope>NUCLEOTIDE SEQUENCE [LARGE SCALE GENOMIC DNA]</scope>
    <source>
        <strain evidence="3 4">ATCC 53653</strain>
    </source>
</reference>
<evidence type="ECO:0000313" key="3">
    <source>
        <dbReference type="EMBL" id="EFL26956.1"/>
    </source>
</evidence>
<dbReference type="GO" id="GO:0030151">
    <property type="term" value="F:molybdenum ion binding"/>
    <property type="evidence" value="ECO:0007669"/>
    <property type="project" value="InterPro"/>
</dbReference>
<dbReference type="Proteomes" id="UP000003963">
    <property type="component" value="Unassembled WGS sequence"/>
</dbReference>
<dbReference type="STRING" id="457427.SSOG_06669"/>
<dbReference type="AlphaFoldDB" id="D9WAL4"/>